<sequence>MNNHPLHMNDDASRSTSSSSSSSSWSLLPRILSGSIGSMAVALAVTPLEVVKVRQQAYSPLPCTECGSTIHNGLLECAFPMDSTLRPRGSTMIMPIGSGGTISTMVSIFKNEGYRGLYAGLGPTLLMSLPNTVVYFAAYDELSSRLRHYHDDDNDCDHADNHDADSRATAANAYIPLLAGSTARLLATLATAPLELVRTRQAGLPRGTTGVGGMVDEFLALNKSSGSISLYSGLAPTLWRDVPFSAIYWVFLERFKDALSSPSESTRFLGKWGGYHHVVERGIDRIPPAVEAAQAFVAGAAAGSIAAAFTTPFDVVKTRRQMIMGQISATRAATARQQLLLSDRRLCTFVTSGAVGDSGTFGQMRQIIQREGITGLWRGNLTRMMKVAPACAIMISCYEFGKRVFGEVTL</sequence>
<dbReference type="SUPFAM" id="SSF103506">
    <property type="entry name" value="Mitochondrial carrier"/>
    <property type="match status" value="1"/>
</dbReference>
<dbReference type="InterPro" id="IPR023395">
    <property type="entry name" value="MCP_dom_sf"/>
</dbReference>
<keyword evidence="5" id="KW-0677">Repeat</keyword>
<proteinExistence type="inferred from homology"/>
<evidence type="ECO:0008006" key="15">
    <source>
        <dbReference type="Google" id="ProtNLM"/>
    </source>
</evidence>
<keyword evidence="9 10" id="KW-0472">Membrane</keyword>
<evidence type="ECO:0000256" key="7">
    <source>
        <dbReference type="ARBA" id="ARBA00022989"/>
    </source>
</evidence>
<name>A0ABD3R380_9STRA</name>
<accession>A0ABD3R380</accession>
<dbReference type="AlphaFoldDB" id="A0ABD3R380"/>
<evidence type="ECO:0000256" key="3">
    <source>
        <dbReference type="ARBA" id="ARBA00022448"/>
    </source>
</evidence>
<evidence type="ECO:0000256" key="11">
    <source>
        <dbReference type="RuleBase" id="RU000488"/>
    </source>
</evidence>
<gene>
    <name evidence="13" type="ORF">ACHAXA_001158</name>
</gene>
<evidence type="ECO:0000256" key="9">
    <source>
        <dbReference type="ARBA" id="ARBA00023136"/>
    </source>
</evidence>
<keyword evidence="4 10" id="KW-0812">Transmembrane</keyword>
<evidence type="ECO:0000256" key="12">
    <source>
        <dbReference type="SAM" id="MobiDB-lite"/>
    </source>
</evidence>
<keyword evidence="7" id="KW-1133">Transmembrane helix</keyword>
<evidence type="ECO:0000256" key="8">
    <source>
        <dbReference type="ARBA" id="ARBA00023128"/>
    </source>
</evidence>
<evidence type="ECO:0000313" key="14">
    <source>
        <dbReference type="Proteomes" id="UP001530377"/>
    </source>
</evidence>
<keyword evidence="14" id="KW-1185">Reference proteome</keyword>
<dbReference type="PROSITE" id="PS50920">
    <property type="entry name" value="SOLCAR"/>
    <property type="match status" value="3"/>
</dbReference>
<evidence type="ECO:0000256" key="2">
    <source>
        <dbReference type="ARBA" id="ARBA00006375"/>
    </source>
</evidence>
<evidence type="ECO:0000256" key="1">
    <source>
        <dbReference type="ARBA" id="ARBA00004448"/>
    </source>
</evidence>
<organism evidence="13 14">
    <name type="scientific">Cyclostephanos tholiformis</name>
    <dbReference type="NCBI Taxonomy" id="382380"/>
    <lineage>
        <taxon>Eukaryota</taxon>
        <taxon>Sar</taxon>
        <taxon>Stramenopiles</taxon>
        <taxon>Ochrophyta</taxon>
        <taxon>Bacillariophyta</taxon>
        <taxon>Coscinodiscophyceae</taxon>
        <taxon>Thalassiosirophycidae</taxon>
        <taxon>Stephanodiscales</taxon>
        <taxon>Stephanodiscaceae</taxon>
        <taxon>Cyclostephanos</taxon>
    </lineage>
</organism>
<dbReference type="Pfam" id="PF00153">
    <property type="entry name" value="Mito_carr"/>
    <property type="match status" value="3"/>
</dbReference>
<evidence type="ECO:0000256" key="5">
    <source>
        <dbReference type="ARBA" id="ARBA00022737"/>
    </source>
</evidence>
<dbReference type="PANTHER" id="PTHR45760">
    <property type="entry name" value="FI19922P1-RELATED"/>
    <property type="match status" value="1"/>
</dbReference>
<comment type="subcellular location">
    <subcellularLocation>
        <location evidence="1">Mitochondrion inner membrane</location>
        <topology evidence="1">Multi-pass membrane protein</topology>
    </subcellularLocation>
</comment>
<feature type="repeat" description="Solcar" evidence="10">
    <location>
        <begin position="25"/>
        <end position="145"/>
    </location>
</feature>
<dbReference type="PANTHER" id="PTHR45760:SF2">
    <property type="entry name" value="FI19922P1-RELATED"/>
    <property type="match status" value="1"/>
</dbReference>
<feature type="region of interest" description="Disordered" evidence="12">
    <location>
        <begin position="1"/>
        <end position="24"/>
    </location>
</feature>
<feature type="repeat" description="Solcar" evidence="10">
    <location>
        <begin position="171"/>
        <end position="258"/>
    </location>
</feature>
<reference evidence="13 14" key="1">
    <citation type="submission" date="2024-10" db="EMBL/GenBank/DDBJ databases">
        <title>Updated reference genomes for cyclostephanoid diatoms.</title>
        <authorList>
            <person name="Roberts W.R."/>
            <person name="Alverson A.J."/>
        </authorList>
    </citation>
    <scope>NUCLEOTIDE SEQUENCE [LARGE SCALE GENOMIC DNA]</scope>
    <source>
        <strain evidence="13 14">AJA228-03</strain>
    </source>
</reference>
<evidence type="ECO:0000256" key="6">
    <source>
        <dbReference type="ARBA" id="ARBA00022792"/>
    </source>
</evidence>
<comment type="similarity">
    <text evidence="2 11">Belongs to the mitochondrial carrier (TC 2.A.29) family.</text>
</comment>
<evidence type="ECO:0000313" key="13">
    <source>
        <dbReference type="EMBL" id="KAL3806692.1"/>
    </source>
</evidence>
<dbReference type="EMBL" id="JALLPB020000757">
    <property type="protein sequence ID" value="KAL3806692.1"/>
    <property type="molecule type" value="Genomic_DNA"/>
</dbReference>
<dbReference type="InterPro" id="IPR045315">
    <property type="entry name" value="Mtm1-like"/>
</dbReference>
<feature type="compositionally biased region" description="Low complexity" evidence="12">
    <location>
        <begin position="14"/>
        <end position="24"/>
    </location>
</feature>
<feature type="repeat" description="Solcar" evidence="10">
    <location>
        <begin position="290"/>
        <end position="404"/>
    </location>
</feature>
<evidence type="ECO:0000256" key="4">
    <source>
        <dbReference type="ARBA" id="ARBA00022692"/>
    </source>
</evidence>
<keyword evidence="6" id="KW-0999">Mitochondrion inner membrane</keyword>
<keyword evidence="8" id="KW-0496">Mitochondrion</keyword>
<dbReference type="Proteomes" id="UP001530377">
    <property type="component" value="Unassembled WGS sequence"/>
</dbReference>
<keyword evidence="3 11" id="KW-0813">Transport</keyword>
<evidence type="ECO:0000256" key="10">
    <source>
        <dbReference type="PROSITE-ProRule" id="PRU00282"/>
    </source>
</evidence>
<dbReference type="GO" id="GO:0005743">
    <property type="term" value="C:mitochondrial inner membrane"/>
    <property type="evidence" value="ECO:0007669"/>
    <property type="project" value="UniProtKB-SubCell"/>
</dbReference>
<comment type="caution">
    <text evidence="13">The sequence shown here is derived from an EMBL/GenBank/DDBJ whole genome shotgun (WGS) entry which is preliminary data.</text>
</comment>
<dbReference type="Gene3D" id="1.50.40.10">
    <property type="entry name" value="Mitochondrial carrier domain"/>
    <property type="match status" value="1"/>
</dbReference>
<dbReference type="InterPro" id="IPR018108">
    <property type="entry name" value="MCP_transmembrane"/>
</dbReference>
<protein>
    <recommendedName>
        <fullName evidence="15">Mitochondrial carrier protein</fullName>
    </recommendedName>
</protein>